<dbReference type="PANTHER" id="PTHR11351">
    <property type="entry name" value="ACYL-COA DESATURASE"/>
    <property type="match status" value="1"/>
</dbReference>
<dbReference type="RefSeq" id="WP_263541703.1">
    <property type="nucleotide sequence ID" value="NZ_JAOVZO020000018.1"/>
</dbReference>
<protein>
    <submittedName>
        <fullName evidence="14">Acyl-CoA desaturase</fullName>
    </submittedName>
</protein>
<keyword evidence="4 12" id="KW-0812">Transmembrane</keyword>
<dbReference type="Proteomes" id="UP001139971">
    <property type="component" value="Unassembled WGS sequence"/>
</dbReference>
<dbReference type="GO" id="GO:0016020">
    <property type="term" value="C:membrane"/>
    <property type="evidence" value="ECO:0007669"/>
    <property type="project" value="UniProtKB-SubCell"/>
</dbReference>
<accession>A0A9X3YKI9</accession>
<keyword evidence="5" id="KW-0276">Fatty acid metabolism</keyword>
<evidence type="ECO:0000256" key="5">
    <source>
        <dbReference type="ARBA" id="ARBA00022832"/>
    </source>
</evidence>
<keyword evidence="3" id="KW-0444">Lipid biosynthesis</keyword>
<feature type="transmembrane region" description="Helical" evidence="12">
    <location>
        <begin position="46"/>
        <end position="63"/>
    </location>
</feature>
<keyword evidence="15" id="KW-1185">Reference proteome</keyword>
<keyword evidence="10 12" id="KW-0472">Membrane</keyword>
<dbReference type="EMBL" id="JAOVZO020000018">
    <property type="protein sequence ID" value="MDC8014061.1"/>
    <property type="molecule type" value="Genomic_DNA"/>
</dbReference>
<keyword evidence="8" id="KW-0408">Iron</keyword>
<dbReference type="InterPro" id="IPR015876">
    <property type="entry name" value="Acyl-CoA_DS"/>
</dbReference>
<name>A0A9X3YKI9_9GAMM</name>
<evidence type="ECO:0000256" key="1">
    <source>
        <dbReference type="ARBA" id="ARBA00004141"/>
    </source>
</evidence>
<evidence type="ECO:0000259" key="13">
    <source>
        <dbReference type="Pfam" id="PF00487"/>
    </source>
</evidence>
<dbReference type="PANTHER" id="PTHR11351:SF31">
    <property type="entry name" value="DESATURASE 1, ISOFORM A-RELATED"/>
    <property type="match status" value="1"/>
</dbReference>
<dbReference type="InterPro" id="IPR005804">
    <property type="entry name" value="FA_desaturase_dom"/>
</dbReference>
<evidence type="ECO:0000256" key="8">
    <source>
        <dbReference type="ARBA" id="ARBA00023004"/>
    </source>
</evidence>
<evidence type="ECO:0000256" key="7">
    <source>
        <dbReference type="ARBA" id="ARBA00023002"/>
    </source>
</evidence>
<evidence type="ECO:0000256" key="4">
    <source>
        <dbReference type="ARBA" id="ARBA00022692"/>
    </source>
</evidence>
<sequence length="367" mass="41488">MATFTWGAFALFVTSTAIVLLFGHSLGSHRKLIHGSFQCPKWLERTLVYGGTMVGLAGPIGLVRQHDLRDFAQRLPRCHDYLRNGRGWFVDAWWQLNCDLVLDAEPAVAIEPRIANDRFYRFLERTWMAQQLPWALAFHAWGGWAFVFWGVCARVTAGVFGHWLIGYFAHNHGPMRRVVTGAAVQGRNVRFTSLITMGECWHNNHHAYPGSARLGLAAGEWDPGWWCLVALERAGLVWDLRLPADLPPRAELVELPQRPRRAGLVDAWRLCFRAWSRDAASRPALLVRWPAKLLSRHALATLFGPQVRLRRDPDLHRLMLCAGKLRLAGMSAIAIGAAQRRPWLALPISLAMPLLMLHCRRMPLATA</sequence>
<dbReference type="CDD" id="cd03505">
    <property type="entry name" value="Delta9-FADS-like"/>
    <property type="match status" value="1"/>
</dbReference>
<evidence type="ECO:0000256" key="12">
    <source>
        <dbReference type="SAM" id="Phobius"/>
    </source>
</evidence>
<proteinExistence type="inferred from homology"/>
<keyword evidence="7" id="KW-0560">Oxidoreductase</keyword>
<evidence type="ECO:0000313" key="15">
    <source>
        <dbReference type="Proteomes" id="UP001139971"/>
    </source>
</evidence>
<evidence type="ECO:0000256" key="3">
    <source>
        <dbReference type="ARBA" id="ARBA00022516"/>
    </source>
</evidence>
<dbReference type="GO" id="GO:0006633">
    <property type="term" value="P:fatty acid biosynthetic process"/>
    <property type="evidence" value="ECO:0007669"/>
    <property type="project" value="UniProtKB-KW"/>
</dbReference>
<feature type="transmembrane region" description="Helical" evidence="12">
    <location>
        <begin position="146"/>
        <end position="169"/>
    </location>
</feature>
<keyword evidence="9" id="KW-0443">Lipid metabolism</keyword>
<dbReference type="AlphaFoldDB" id="A0A9X3YKI9"/>
<feature type="transmembrane region" description="Helical" evidence="12">
    <location>
        <begin position="6"/>
        <end position="26"/>
    </location>
</feature>
<evidence type="ECO:0000256" key="2">
    <source>
        <dbReference type="ARBA" id="ARBA00008749"/>
    </source>
</evidence>
<comment type="caution">
    <text evidence="14">The sequence shown here is derived from an EMBL/GenBank/DDBJ whole genome shotgun (WGS) entry which is preliminary data.</text>
</comment>
<gene>
    <name evidence="14" type="ORF">OD750_016070</name>
</gene>
<comment type="subcellular location">
    <subcellularLocation>
        <location evidence="1">Membrane</location>
        <topology evidence="1">Multi-pass membrane protein</topology>
    </subcellularLocation>
</comment>
<comment type="similarity">
    <text evidence="2">Belongs to the fatty acid desaturase type 2 family.</text>
</comment>
<keyword evidence="6 12" id="KW-1133">Transmembrane helix</keyword>
<evidence type="ECO:0000256" key="9">
    <source>
        <dbReference type="ARBA" id="ARBA00023098"/>
    </source>
</evidence>
<organism evidence="14 15">
    <name type="scientific">Tahibacter soli</name>
    <dbReference type="NCBI Taxonomy" id="2983605"/>
    <lineage>
        <taxon>Bacteria</taxon>
        <taxon>Pseudomonadati</taxon>
        <taxon>Pseudomonadota</taxon>
        <taxon>Gammaproteobacteria</taxon>
        <taxon>Lysobacterales</taxon>
        <taxon>Rhodanobacteraceae</taxon>
        <taxon>Tahibacter</taxon>
    </lineage>
</organism>
<evidence type="ECO:0000256" key="11">
    <source>
        <dbReference type="ARBA" id="ARBA00023160"/>
    </source>
</evidence>
<reference evidence="14" key="1">
    <citation type="submission" date="2023-02" db="EMBL/GenBank/DDBJ databases">
        <title>Tahibacter soli sp. nov. isolated from soil.</title>
        <authorList>
            <person name="Baek J.H."/>
            <person name="Lee J.K."/>
            <person name="Choi D.G."/>
            <person name="Jeon C.O."/>
        </authorList>
    </citation>
    <scope>NUCLEOTIDE SEQUENCE</scope>
    <source>
        <strain evidence="14">BL</strain>
    </source>
</reference>
<dbReference type="Pfam" id="PF00487">
    <property type="entry name" value="FA_desaturase"/>
    <property type="match status" value="1"/>
</dbReference>
<evidence type="ECO:0000256" key="10">
    <source>
        <dbReference type="ARBA" id="ARBA00023136"/>
    </source>
</evidence>
<keyword evidence="11" id="KW-0275">Fatty acid biosynthesis</keyword>
<evidence type="ECO:0000256" key="6">
    <source>
        <dbReference type="ARBA" id="ARBA00022989"/>
    </source>
</evidence>
<evidence type="ECO:0000313" key="14">
    <source>
        <dbReference type="EMBL" id="MDC8014061.1"/>
    </source>
</evidence>
<dbReference type="GO" id="GO:0016717">
    <property type="term" value="F:oxidoreductase activity, acting on paired donors, with oxidation of a pair of donors resulting in the reduction of molecular oxygen to two molecules of water"/>
    <property type="evidence" value="ECO:0007669"/>
    <property type="project" value="InterPro"/>
</dbReference>
<feature type="domain" description="Fatty acid desaturase" evidence="13">
    <location>
        <begin position="5"/>
        <end position="210"/>
    </location>
</feature>